<keyword evidence="3" id="KW-1185">Reference proteome</keyword>
<gene>
    <name evidence="2" type="ORF">CCUS01_00775</name>
</gene>
<protein>
    <submittedName>
        <fullName evidence="2">Uncharacterized protein</fullName>
    </submittedName>
</protein>
<sequence length="93" mass="10396">MLFRSNQPARLLLAILRPFCFTQMPHARTRARQSEQPRHSSAQRRKGRLSTWSSNVDSLESACVVQPMPSSPRPPLAVDVQVGNRTEGSVLKA</sequence>
<accession>A0AAI9VA36</accession>
<evidence type="ECO:0000313" key="2">
    <source>
        <dbReference type="EMBL" id="KAK1470660.1"/>
    </source>
</evidence>
<proteinExistence type="predicted"/>
<feature type="region of interest" description="Disordered" evidence="1">
    <location>
        <begin position="26"/>
        <end position="93"/>
    </location>
</feature>
<evidence type="ECO:0000256" key="1">
    <source>
        <dbReference type="SAM" id="MobiDB-lite"/>
    </source>
</evidence>
<organism evidence="2 3">
    <name type="scientific">Colletotrichum cuscutae</name>
    <dbReference type="NCBI Taxonomy" id="1209917"/>
    <lineage>
        <taxon>Eukaryota</taxon>
        <taxon>Fungi</taxon>
        <taxon>Dikarya</taxon>
        <taxon>Ascomycota</taxon>
        <taxon>Pezizomycotina</taxon>
        <taxon>Sordariomycetes</taxon>
        <taxon>Hypocreomycetidae</taxon>
        <taxon>Glomerellales</taxon>
        <taxon>Glomerellaceae</taxon>
        <taxon>Colletotrichum</taxon>
        <taxon>Colletotrichum acutatum species complex</taxon>
    </lineage>
</organism>
<name>A0AAI9VA36_9PEZI</name>
<comment type="caution">
    <text evidence="2">The sequence shown here is derived from an EMBL/GenBank/DDBJ whole genome shotgun (WGS) entry which is preliminary data.</text>
</comment>
<reference evidence="2" key="1">
    <citation type="submission" date="2016-11" db="EMBL/GenBank/DDBJ databases">
        <title>The genome sequence of Colletotrichum cuscutae.</title>
        <authorList>
            <person name="Baroncelli R."/>
        </authorList>
    </citation>
    <scope>NUCLEOTIDE SEQUENCE</scope>
    <source>
        <strain evidence="2">IMI 304802</strain>
    </source>
</reference>
<dbReference type="EMBL" id="MPDP01000223">
    <property type="protein sequence ID" value="KAK1470660.1"/>
    <property type="molecule type" value="Genomic_DNA"/>
</dbReference>
<evidence type="ECO:0000313" key="3">
    <source>
        <dbReference type="Proteomes" id="UP001239213"/>
    </source>
</evidence>
<dbReference type="AlphaFoldDB" id="A0AAI9VA36"/>
<dbReference type="Proteomes" id="UP001239213">
    <property type="component" value="Unassembled WGS sequence"/>
</dbReference>